<keyword evidence="3" id="KW-1185">Reference proteome</keyword>
<name>A0A4C1W173_EUMVA</name>
<sequence length="193" mass="22167">MGSPCARAPGAQKPGADSACRRAENRSEHLGRKHVAHYRLTGTGPEATDRDGGKPEQTNYEGCIDSAAIYRWHYTYELHTLQAQEGVAMIFAYFTFERHMRAVHRFAVVLYRSTRFSDSHWSPPRQGTIVYATHIRENIRSDAHDMTKRLRSVRRLVLPYSYSYMVLPQANALFPPPMHSAKRRRRRPVPNVS</sequence>
<protein>
    <submittedName>
        <fullName evidence="2">Uncharacterized protein</fullName>
    </submittedName>
</protein>
<comment type="caution">
    <text evidence="2">The sequence shown here is derived from an EMBL/GenBank/DDBJ whole genome shotgun (WGS) entry which is preliminary data.</text>
</comment>
<feature type="compositionally biased region" description="Basic and acidic residues" evidence="1">
    <location>
        <begin position="19"/>
        <end position="30"/>
    </location>
</feature>
<dbReference type="AlphaFoldDB" id="A0A4C1W173"/>
<organism evidence="2 3">
    <name type="scientific">Eumeta variegata</name>
    <name type="common">Bagworm moth</name>
    <name type="synonym">Eumeta japonica</name>
    <dbReference type="NCBI Taxonomy" id="151549"/>
    <lineage>
        <taxon>Eukaryota</taxon>
        <taxon>Metazoa</taxon>
        <taxon>Ecdysozoa</taxon>
        <taxon>Arthropoda</taxon>
        <taxon>Hexapoda</taxon>
        <taxon>Insecta</taxon>
        <taxon>Pterygota</taxon>
        <taxon>Neoptera</taxon>
        <taxon>Endopterygota</taxon>
        <taxon>Lepidoptera</taxon>
        <taxon>Glossata</taxon>
        <taxon>Ditrysia</taxon>
        <taxon>Tineoidea</taxon>
        <taxon>Psychidae</taxon>
        <taxon>Oiketicinae</taxon>
        <taxon>Eumeta</taxon>
    </lineage>
</organism>
<reference evidence="2 3" key="1">
    <citation type="journal article" date="2019" name="Commun. Biol.">
        <title>The bagworm genome reveals a unique fibroin gene that provides high tensile strength.</title>
        <authorList>
            <person name="Kono N."/>
            <person name="Nakamura H."/>
            <person name="Ohtoshi R."/>
            <person name="Tomita M."/>
            <person name="Numata K."/>
            <person name="Arakawa K."/>
        </authorList>
    </citation>
    <scope>NUCLEOTIDE SEQUENCE [LARGE SCALE GENOMIC DNA]</scope>
</reference>
<accession>A0A4C1W173</accession>
<feature type="region of interest" description="Disordered" evidence="1">
    <location>
        <begin position="1"/>
        <end position="58"/>
    </location>
</feature>
<dbReference type="EMBL" id="BGZK01000443">
    <property type="protein sequence ID" value="GBP43805.1"/>
    <property type="molecule type" value="Genomic_DNA"/>
</dbReference>
<evidence type="ECO:0000313" key="2">
    <source>
        <dbReference type="EMBL" id="GBP43805.1"/>
    </source>
</evidence>
<evidence type="ECO:0000313" key="3">
    <source>
        <dbReference type="Proteomes" id="UP000299102"/>
    </source>
</evidence>
<evidence type="ECO:0000256" key="1">
    <source>
        <dbReference type="SAM" id="MobiDB-lite"/>
    </source>
</evidence>
<dbReference type="Proteomes" id="UP000299102">
    <property type="component" value="Unassembled WGS sequence"/>
</dbReference>
<gene>
    <name evidence="2" type="ORF">EVAR_82235_1</name>
</gene>
<proteinExistence type="predicted"/>